<dbReference type="InterPro" id="IPR029060">
    <property type="entry name" value="PIN-like_dom_sf"/>
</dbReference>
<dbReference type="CDD" id="cd18702">
    <property type="entry name" value="PIN_VapC_like"/>
    <property type="match status" value="1"/>
</dbReference>
<keyword evidence="2" id="KW-1185">Reference proteome</keyword>
<evidence type="ECO:0008006" key="3">
    <source>
        <dbReference type="Google" id="ProtNLM"/>
    </source>
</evidence>
<gene>
    <name evidence="1" type="ORF">E5S67_00381</name>
</gene>
<accession>A0ABX2CQK9</accession>
<name>A0ABX2CQK9_9CYAN</name>
<dbReference type="Proteomes" id="UP000702425">
    <property type="component" value="Unassembled WGS sequence"/>
</dbReference>
<evidence type="ECO:0000313" key="2">
    <source>
        <dbReference type="Proteomes" id="UP000702425"/>
    </source>
</evidence>
<dbReference type="RefSeq" id="WP_172184966.1">
    <property type="nucleotide sequence ID" value="NZ_CAWPPK010000252.1"/>
</dbReference>
<evidence type="ECO:0000313" key="1">
    <source>
        <dbReference type="EMBL" id="NQE32665.1"/>
    </source>
</evidence>
<protein>
    <recommendedName>
        <fullName evidence="3">PIN domain-containing protein</fullName>
    </recommendedName>
</protein>
<comment type="caution">
    <text evidence="1">The sequence shown here is derived from an EMBL/GenBank/DDBJ whole genome shotgun (WGS) entry which is preliminary data.</text>
</comment>
<dbReference type="SUPFAM" id="SSF88723">
    <property type="entry name" value="PIN domain-like"/>
    <property type="match status" value="1"/>
</dbReference>
<dbReference type="EMBL" id="SRRZ01000004">
    <property type="protein sequence ID" value="NQE32665.1"/>
    <property type="molecule type" value="Genomic_DNA"/>
</dbReference>
<reference evidence="1 2" key="1">
    <citation type="journal article" date="2020" name="Sci. Rep.">
        <title>A novel cyanobacterial geosmin producer, revising GeoA distribution and dispersion patterns in Bacteria.</title>
        <authorList>
            <person name="Churro C."/>
            <person name="Semedo-Aguiar A.P."/>
            <person name="Silva A.D."/>
            <person name="Pereira-Leal J.B."/>
            <person name="Leite R.B."/>
        </authorList>
    </citation>
    <scope>NUCLEOTIDE SEQUENCE [LARGE SCALE GENOMIC DNA]</scope>
    <source>
        <strain evidence="1 2">IPMA8</strain>
    </source>
</reference>
<dbReference type="Gene3D" id="3.40.50.1010">
    <property type="entry name" value="5'-nuclease"/>
    <property type="match status" value="1"/>
</dbReference>
<sequence>MKDIVDDLFPKYKQKGILIDTNILLLWFVGTVNRERISKFNRTEKFVPEDYDILVKILSYFNKIVTTPNILTEVNSLAGKLGEPERSKCLSVFAEGVSRLNESYLESTEAVRTDSFTKFGLTDCGIATLAKNKYLVLTDDLKLASYLQKIGIDTINFNNIRVYGWK</sequence>
<proteinExistence type="predicted"/>
<organism evidence="1 2">
    <name type="scientific">Microcoleus asticus IPMA8</name>
    <dbReference type="NCBI Taxonomy" id="2563858"/>
    <lineage>
        <taxon>Bacteria</taxon>
        <taxon>Bacillati</taxon>
        <taxon>Cyanobacteriota</taxon>
        <taxon>Cyanophyceae</taxon>
        <taxon>Oscillatoriophycideae</taxon>
        <taxon>Oscillatoriales</taxon>
        <taxon>Microcoleaceae</taxon>
        <taxon>Microcoleus</taxon>
        <taxon>Microcoleus asticus</taxon>
    </lineage>
</organism>
<dbReference type="InterPro" id="IPR059192">
    <property type="entry name" value="PIN_19"/>
</dbReference>